<feature type="compositionally biased region" description="Polar residues" evidence="1">
    <location>
        <begin position="142"/>
        <end position="152"/>
    </location>
</feature>
<protein>
    <submittedName>
        <fullName evidence="2">Uncharacterized protein</fullName>
    </submittedName>
</protein>
<sequence>MRRQRNPTAGATREDLQGLDQPAESTPPPQPLASAPARGAHLSSLPPVPERRRRLTGTPHHYANSTDSPVIPVASARPLFSFAMDLRDQLAQRNYYSEDELRLFTECLTEVIASANPAEQSHANEATAGSGDYEGTGGLRPLTNTDSASGPSHTMPGGAQSHTAEPVAPSPTYHHPSIASAPPPHPAETDVWYSPRNSPLTPATAPALQYPPAQTAAIQRYQPFVQADPMREQRARESVRESVRCPGRELVTYHMRELLADHQAKLKAIERQIEEASWQAGPPGSRAEGERMWKLRNLEELAAMERHEEGRVRRSLMERATAH</sequence>
<proteinExistence type="predicted"/>
<reference evidence="2 3" key="1">
    <citation type="submission" date="2014-11" db="EMBL/GenBank/DDBJ databases">
        <authorList>
            <person name="Zhu J."/>
            <person name="Qi W."/>
            <person name="Song R."/>
        </authorList>
    </citation>
    <scope>NUCLEOTIDE SEQUENCE [LARGE SCALE GENOMIC DNA]</scope>
</reference>
<evidence type="ECO:0000313" key="2">
    <source>
        <dbReference type="EMBL" id="CEM39585.1"/>
    </source>
</evidence>
<evidence type="ECO:0000256" key="1">
    <source>
        <dbReference type="SAM" id="MobiDB-lite"/>
    </source>
</evidence>
<accession>A0A0G4H780</accession>
<dbReference type="InParanoid" id="A0A0G4H780"/>
<dbReference type="AlphaFoldDB" id="A0A0G4H780"/>
<evidence type="ECO:0000313" key="3">
    <source>
        <dbReference type="Proteomes" id="UP000041254"/>
    </source>
</evidence>
<dbReference type="Proteomes" id="UP000041254">
    <property type="component" value="Unassembled WGS sequence"/>
</dbReference>
<feature type="region of interest" description="Disordered" evidence="1">
    <location>
        <begin position="118"/>
        <end position="206"/>
    </location>
</feature>
<feature type="region of interest" description="Disordered" evidence="1">
    <location>
        <begin position="1"/>
        <end position="69"/>
    </location>
</feature>
<dbReference type="EMBL" id="CDMY01001043">
    <property type="protein sequence ID" value="CEM39585.1"/>
    <property type="molecule type" value="Genomic_DNA"/>
</dbReference>
<name>A0A0G4H780_VITBC</name>
<gene>
    <name evidence="2" type="ORF">Vbra_23370</name>
</gene>
<dbReference type="VEuPathDB" id="CryptoDB:Vbra_23370"/>
<organism evidence="2 3">
    <name type="scientific">Vitrella brassicaformis (strain CCMP3155)</name>
    <dbReference type="NCBI Taxonomy" id="1169540"/>
    <lineage>
        <taxon>Eukaryota</taxon>
        <taxon>Sar</taxon>
        <taxon>Alveolata</taxon>
        <taxon>Colpodellida</taxon>
        <taxon>Vitrellaceae</taxon>
        <taxon>Vitrella</taxon>
    </lineage>
</organism>
<keyword evidence="3" id="KW-1185">Reference proteome</keyword>